<dbReference type="EMBL" id="JACHMN010000002">
    <property type="protein sequence ID" value="MBB5868960.1"/>
    <property type="molecule type" value="Genomic_DNA"/>
</dbReference>
<dbReference type="Proteomes" id="UP000587527">
    <property type="component" value="Unassembled WGS sequence"/>
</dbReference>
<comment type="similarity">
    <text evidence="1 7">Belongs to the glutaminase family.</text>
</comment>
<protein>
    <recommendedName>
        <fullName evidence="6 7">Glutaminase</fullName>
        <ecNumber evidence="3 7">3.5.1.2</ecNumber>
    </recommendedName>
</protein>
<comment type="catalytic activity">
    <reaction evidence="5 7">
        <text>L-glutamine + H2O = L-glutamate + NH4(+)</text>
        <dbReference type="Rhea" id="RHEA:15889"/>
        <dbReference type="ChEBI" id="CHEBI:15377"/>
        <dbReference type="ChEBI" id="CHEBI:28938"/>
        <dbReference type="ChEBI" id="CHEBI:29985"/>
        <dbReference type="ChEBI" id="CHEBI:58359"/>
        <dbReference type="EC" id="3.5.1.2"/>
    </reaction>
</comment>
<feature type="binding site" evidence="7">
    <location>
        <position position="66"/>
    </location>
    <ligand>
        <name>substrate</name>
    </ligand>
</feature>
<dbReference type="Gene3D" id="3.40.710.10">
    <property type="entry name" value="DD-peptidase/beta-lactamase superfamily"/>
    <property type="match status" value="1"/>
</dbReference>
<organism evidence="9 10">
    <name type="scientific">Allocatelliglobosispora scoriae</name>
    <dbReference type="NCBI Taxonomy" id="643052"/>
    <lineage>
        <taxon>Bacteria</taxon>
        <taxon>Bacillati</taxon>
        <taxon>Actinomycetota</taxon>
        <taxon>Actinomycetes</taxon>
        <taxon>Micromonosporales</taxon>
        <taxon>Micromonosporaceae</taxon>
        <taxon>Allocatelliglobosispora</taxon>
    </lineage>
</organism>
<dbReference type="Gene3D" id="3.30.750.24">
    <property type="entry name" value="STAS domain"/>
    <property type="match status" value="1"/>
</dbReference>
<dbReference type="GO" id="GO:0006537">
    <property type="term" value="P:glutamate biosynthetic process"/>
    <property type="evidence" value="ECO:0007669"/>
    <property type="project" value="TreeGrafter"/>
</dbReference>
<evidence type="ECO:0000256" key="5">
    <source>
        <dbReference type="ARBA" id="ARBA00049534"/>
    </source>
</evidence>
<dbReference type="SUPFAM" id="SSF52091">
    <property type="entry name" value="SpoIIaa-like"/>
    <property type="match status" value="1"/>
</dbReference>
<dbReference type="HAMAP" id="MF_00313">
    <property type="entry name" value="Glutaminase"/>
    <property type="match status" value="1"/>
</dbReference>
<reference evidence="9 10" key="1">
    <citation type="submission" date="2020-08" db="EMBL/GenBank/DDBJ databases">
        <title>Sequencing the genomes of 1000 actinobacteria strains.</title>
        <authorList>
            <person name="Klenk H.-P."/>
        </authorList>
    </citation>
    <scope>NUCLEOTIDE SEQUENCE [LARGE SCALE GENOMIC DNA]</scope>
    <source>
        <strain evidence="9 10">DSM 45362</strain>
    </source>
</reference>
<feature type="binding site" evidence="7">
    <location>
        <position position="261"/>
    </location>
    <ligand>
        <name>substrate</name>
    </ligand>
</feature>
<evidence type="ECO:0000313" key="10">
    <source>
        <dbReference type="Proteomes" id="UP000587527"/>
    </source>
</evidence>
<dbReference type="GO" id="GO:0006543">
    <property type="term" value="P:L-glutamine catabolic process"/>
    <property type="evidence" value="ECO:0007669"/>
    <property type="project" value="TreeGrafter"/>
</dbReference>
<dbReference type="RefSeq" id="WP_184835279.1">
    <property type="nucleotide sequence ID" value="NZ_JACHMN010000002.1"/>
</dbReference>
<sequence length="453" mass="46894">MISIDAVADTLTELHDRLRTLDEGTVADYIPQLATVDRRLFGLALVSMDGHLYTAGDADVPCTIQSVSKPFVYALALADLGLAEVSRRVGAEPSGEAFNAISLEPGTGRPANPMVNAGAIVTTSLVAADSPEQRFERILACLSAFAGRPLDVDEQVFASEAATGDRNRALAHLMRGAGSLTGSVDDAVTTYFRQCAIRVTAADLAVMAATLANGGVNPVTGTAVVPEPIAMRVLAVMATCGMYDAAGDWLLRVGLPAKSGVSGALIAASPARFGIAVFSPPLDATGNPVRGVAVLREASERFGLHLMHHRPAAAPTVTSVGPGRSTRPRSRAAAALLAAAADRITVVAVQGALEFTETERLLHALDQAISAAVPSWVVLDLGRVTFIAPGAASMLDGLPMRLRDHGVTVVVVDVGGLLTASSRHWTGFAGLDAAVAWCEDQLLADQGPRVGSA</sequence>
<dbReference type="PANTHER" id="PTHR12544:SF29">
    <property type="entry name" value="GLUTAMINASE"/>
    <property type="match status" value="1"/>
</dbReference>
<dbReference type="GO" id="GO:0004359">
    <property type="term" value="F:glutaminase activity"/>
    <property type="evidence" value="ECO:0007669"/>
    <property type="project" value="UniProtKB-UniRule"/>
</dbReference>
<feature type="binding site" evidence="7">
    <location>
        <position position="243"/>
    </location>
    <ligand>
        <name>substrate</name>
    </ligand>
</feature>
<evidence type="ECO:0000256" key="3">
    <source>
        <dbReference type="ARBA" id="ARBA00012918"/>
    </source>
</evidence>
<dbReference type="PANTHER" id="PTHR12544">
    <property type="entry name" value="GLUTAMINASE"/>
    <property type="match status" value="1"/>
</dbReference>
<dbReference type="PROSITE" id="PS50801">
    <property type="entry name" value="STAS"/>
    <property type="match status" value="1"/>
</dbReference>
<evidence type="ECO:0000256" key="1">
    <source>
        <dbReference type="ARBA" id="ARBA00011076"/>
    </source>
</evidence>
<dbReference type="SUPFAM" id="SSF56601">
    <property type="entry name" value="beta-lactamase/transpeptidase-like"/>
    <property type="match status" value="1"/>
</dbReference>
<dbReference type="EC" id="3.5.1.2" evidence="3 7"/>
<feature type="binding site" evidence="7">
    <location>
        <position position="116"/>
    </location>
    <ligand>
        <name>substrate</name>
    </ligand>
</feature>
<comment type="caution">
    <text evidence="9">The sequence shown here is derived from an EMBL/GenBank/DDBJ whole genome shotgun (WGS) entry which is preliminary data.</text>
</comment>
<dbReference type="FunFam" id="3.40.710.10:FF:000005">
    <property type="entry name" value="Glutaminase"/>
    <property type="match status" value="1"/>
</dbReference>
<proteinExistence type="inferred from homology"/>
<accession>A0A841BQ59</accession>
<dbReference type="InterPro" id="IPR036513">
    <property type="entry name" value="STAS_dom_sf"/>
</dbReference>
<name>A0A841BQ59_9ACTN</name>
<evidence type="ECO:0000259" key="8">
    <source>
        <dbReference type="PROSITE" id="PS50801"/>
    </source>
</evidence>
<gene>
    <name evidence="7" type="primary">glsA</name>
    <name evidence="9" type="ORF">F4553_002339</name>
</gene>
<comment type="subunit">
    <text evidence="2 7">Homotetramer.</text>
</comment>
<dbReference type="AlphaFoldDB" id="A0A841BQ59"/>
<evidence type="ECO:0000256" key="2">
    <source>
        <dbReference type="ARBA" id="ARBA00011881"/>
    </source>
</evidence>
<dbReference type="InterPro" id="IPR002645">
    <property type="entry name" value="STAS_dom"/>
</dbReference>
<dbReference type="NCBIfam" id="TIGR03814">
    <property type="entry name" value="Gln_ase"/>
    <property type="match status" value="1"/>
</dbReference>
<dbReference type="InterPro" id="IPR015868">
    <property type="entry name" value="Glutaminase"/>
</dbReference>
<keyword evidence="7" id="KW-0007">Acetylation</keyword>
<feature type="binding site" evidence="7">
    <location>
        <position position="160"/>
    </location>
    <ligand>
        <name>substrate</name>
    </ligand>
</feature>
<evidence type="ECO:0000256" key="4">
    <source>
        <dbReference type="ARBA" id="ARBA00022801"/>
    </source>
</evidence>
<evidence type="ECO:0000313" key="9">
    <source>
        <dbReference type="EMBL" id="MBB5868960.1"/>
    </source>
</evidence>
<keyword evidence="4 7" id="KW-0378">Hydrolase</keyword>
<dbReference type="Pfam" id="PF01740">
    <property type="entry name" value="STAS"/>
    <property type="match status" value="1"/>
</dbReference>
<evidence type="ECO:0000256" key="6">
    <source>
        <dbReference type="ARBA" id="ARBA00070405"/>
    </source>
</evidence>
<dbReference type="Pfam" id="PF04960">
    <property type="entry name" value="Glutaminase"/>
    <property type="match status" value="1"/>
</dbReference>
<feature type="domain" description="STAS" evidence="8">
    <location>
        <begin position="334"/>
        <end position="414"/>
    </location>
</feature>
<keyword evidence="10" id="KW-1185">Reference proteome</keyword>
<evidence type="ECO:0000256" key="7">
    <source>
        <dbReference type="HAMAP-Rule" id="MF_00313"/>
    </source>
</evidence>
<feature type="binding site" evidence="7">
    <location>
        <position position="167"/>
    </location>
    <ligand>
        <name>substrate</name>
    </ligand>
</feature>
<dbReference type="InterPro" id="IPR012338">
    <property type="entry name" value="Beta-lactam/transpept-like"/>
</dbReference>
<feature type="binding site" evidence="7">
    <location>
        <position position="191"/>
    </location>
    <ligand>
        <name>substrate</name>
    </ligand>
</feature>